<evidence type="ECO:0000313" key="2">
    <source>
        <dbReference type="EMBL" id="OGZ08550.1"/>
    </source>
</evidence>
<dbReference type="Gene3D" id="3.40.50.1110">
    <property type="entry name" value="SGNH hydrolase"/>
    <property type="match status" value="1"/>
</dbReference>
<dbReference type="Proteomes" id="UP000177996">
    <property type="component" value="Unassembled WGS sequence"/>
</dbReference>
<evidence type="ECO:0008006" key="4">
    <source>
        <dbReference type="Google" id="ProtNLM"/>
    </source>
</evidence>
<dbReference type="EMBL" id="MHLL01000032">
    <property type="protein sequence ID" value="OGZ08550.1"/>
    <property type="molecule type" value="Genomic_DNA"/>
</dbReference>
<proteinExistence type="predicted"/>
<accession>A0A1G2D6H1</accession>
<name>A0A1G2D6H1_9BACT</name>
<keyword evidence="1" id="KW-1133">Transmembrane helix</keyword>
<evidence type="ECO:0000313" key="3">
    <source>
        <dbReference type="Proteomes" id="UP000177996"/>
    </source>
</evidence>
<evidence type="ECO:0000256" key="1">
    <source>
        <dbReference type="SAM" id="Phobius"/>
    </source>
</evidence>
<dbReference type="STRING" id="1798661.A3D65_04820"/>
<feature type="transmembrane region" description="Helical" evidence="1">
    <location>
        <begin position="12"/>
        <end position="34"/>
    </location>
</feature>
<dbReference type="SUPFAM" id="SSF52266">
    <property type="entry name" value="SGNH hydrolase"/>
    <property type="match status" value="1"/>
</dbReference>
<organism evidence="2 3">
    <name type="scientific">Candidatus Lloydbacteria bacterium RIFCSPHIGHO2_02_FULL_50_13</name>
    <dbReference type="NCBI Taxonomy" id="1798661"/>
    <lineage>
        <taxon>Bacteria</taxon>
        <taxon>Candidatus Lloydiibacteriota</taxon>
    </lineage>
</organism>
<keyword evidence="1" id="KW-0472">Membrane</keyword>
<dbReference type="InterPro" id="IPR036514">
    <property type="entry name" value="SGNH_hydro_sf"/>
</dbReference>
<comment type="caution">
    <text evidence="2">The sequence shown here is derived from an EMBL/GenBank/DDBJ whole genome shotgun (WGS) entry which is preliminary data.</text>
</comment>
<dbReference type="AlphaFoldDB" id="A0A1G2D6H1"/>
<sequence>MLPRIKNILINTILVFVGLFFAIVLSEIVLRIALPYIEPQAVTVADTDPILRPDPVLDHIIVPGSDGGVNDARGFKNRIALEHAEIVTLGDSHTYGSIGPDGVDNSWPAKLGRVASTSVYNMGVWGYGPGQYSALLDQALLLHPKAVVVGLWSGNDIFDAYDLVYHYDAWTKLRNPNFANSVPQTAEDSKQLHTPLRDVRQWIRDRSVLYKTLGDRTRIWREEMGFASPRTVGTEDWSTTNPDASLIYDAMLELRTLFWTGHRVAGVDINDPNVLEGLRLTKEFLVEMNTRASSGGAQLVVVIYPSKMSAYNELVREANLSNHAFTKIVEDEGELKGEILTVCNEHKIVCVDALPAFQAELEKGKKMYSESWDEHPLPSGYGAYAEVAKNALVKLGIIK</sequence>
<reference evidence="2 3" key="1">
    <citation type="journal article" date="2016" name="Nat. Commun.">
        <title>Thousands of microbial genomes shed light on interconnected biogeochemical processes in an aquifer system.</title>
        <authorList>
            <person name="Anantharaman K."/>
            <person name="Brown C.T."/>
            <person name="Hug L.A."/>
            <person name="Sharon I."/>
            <person name="Castelle C.J."/>
            <person name="Probst A.J."/>
            <person name="Thomas B.C."/>
            <person name="Singh A."/>
            <person name="Wilkins M.J."/>
            <person name="Karaoz U."/>
            <person name="Brodie E.L."/>
            <person name="Williams K.H."/>
            <person name="Hubbard S.S."/>
            <person name="Banfield J.F."/>
        </authorList>
    </citation>
    <scope>NUCLEOTIDE SEQUENCE [LARGE SCALE GENOMIC DNA]</scope>
</reference>
<keyword evidence="1" id="KW-0812">Transmembrane</keyword>
<protein>
    <recommendedName>
        <fullName evidence="4">SGNH hydrolase-type esterase domain-containing protein</fullName>
    </recommendedName>
</protein>
<gene>
    <name evidence="2" type="ORF">A3D65_04820</name>
</gene>